<evidence type="ECO:0000313" key="3">
    <source>
        <dbReference type="Proteomes" id="UP000320048"/>
    </source>
</evidence>
<name>A0A537J7P5_9BACT</name>
<feature type="signal peptide" evidence="1">
    <location>
        <begin position="1"/>
        <end position="22"/>
    </location>
</feature>
<accession>A0A537J7P5</accession>
<proteinExistence type="predicted"/>
<dbReference type="AlphaFoldDB" id="A0A537J7P5"/>
<sequence length="138" mass="14752">MKIMMLVFALAVAVLAIVPADAQNFNLKPGDKIFDAVIGLTPAKGAYFRGRCESADGRLSKLLASILMFNAAGKPQGMAVIYVENNSPALVSLSEEGGGLVIYIDDDDNGFITRVLSGNADKRTPCQLLGYDKIVEQK</sequence>
<dbReference type="EMBL" id="VBAO01000275">
    <property type="protein sequence ID" value="TMI79568.1"/>
    <property type="molecule type" value="Genomic_DNA"/>
</dbReference>
<evidence type="ECO:0000313" key="2">
    <source>
        <dbReference type="EMBL" id="TMI79568.1"/>
    </source>
</evidence>
<keyword evidence="1" id="KW-0732">Signal</keyword>
<organism evidence="2 3">
    <name type="scientific">Candidatus Segetimicrobium genomatis</name>
    <dbReference type="NCBI Taxonomy" id="2569760"/>
    <lineage>
        <taxon>Bacteria</taxon>
        <taxon>Bacillati</taxon>
        <taxon>Candidatus Sysuimicrobiota</taxon>
        <taxon>Candidatus Sysuimicrobiia</taxon>
        <taxon>Candidatus Sysuimicrobiales</taxon>
        <taxon>Candidatus Segetimicrobiaceae</taxon>
        <taxon>Candidatus Segetimicrobium</taxon>
    </lineage>
</organism>
<evidence type="ECO:0000256" key="1">
    <source>
        <dbReference type="SAM" id="SignalP"/>
    </source>
</evidence>
<reference evidence="2 3" key="1">
    <citation type="journal article" date="2019" name="Nat. Microbiol.">
        <title>Mediterranean grassland soil C-N compound turnover is dependent on rainfall and depth, and is mediated by genomically divergent microorganisms.</title>
        <authorList>
            <person name="Diamond S."/>
            <person name="Andeer P.F."/>
            <person name="Li Z."/>
            <person name="Crits-Christoph A."/>
            <person name="Burstein D."/>
            <person name="Anantharaman K."/>
            <person name="Lane K.R."/>
            <person name="Thomas B.C."/>
            <person name="Pan C."/>
            <person name="Northen T.R."/>
            <person name="Banfield J.F."/>
        </authorList>
    </citation>
    <scope>NUCLEOTIDE SEQUENCE [LARGE SCALE GENOMIC DNA]</scope>
    <source>
        <strain evidence="2">NP_7</strain>
    </source>
</reference>
<dbReference type="Proteomes" id="UP000320048">
    <property type="component" value="Unassembled WGS sequence"/>
</dbReference>
<feature type="chain" id="PRO_5022121947" evidence="1">
    <location>
        <begin position="23"/>
        <end position="138"/>
    </location>
</feature>
<protein>
    <submittedName>
        <fullName evidence="2">Uncharacterized protein</fullName>
    </submittedName>
</protein>
<comment type="caution">
    <text evidence="2">The sequence shown here is derived from an EMBL/GenBank/DDBJ whole genome shotgun (WGS) entry which is preliminary data.</text>
</comment>
<gene>
    <name evidence="2" type="ORF">E6H04_10355</name>
</gene>